<sequence>MLVDQPLTSNFLKRSVKGYTGTILLSPTKLGWSYLIKVDLGVSTRGTIVHNISRNFNLNVDKLGSP</sequence>
<keyword evidence="2" id="KW-1185">Reference proteome</keyword>
<dbReference type="Proteomes" id="UP000541444">
    <property type="component" value="Unassembled WGS sequence"/>
</dbReference>
<protein>
    <submittedName>
        <fullName evidence="1">Uncharacterized protein</fullName>
    </submittedName>
</protein>
<comment type="caution">
    <text evidence="1">The sequence shown here is derived from an EMBL/GenBank/DDBJ whole genome shotgun (WGS) entry which is preliminary data.</text>
</comment>
<evidence type="ECO:0000313" key="2">
    <source>
        <dbReference type="Proteomes" id="UP000541444"/>
    </source>
</evidence>
<dbReference type="EMBL" id="JACGCM010001306">
    <property type="protein sequence ID" value="KAF6156712.1"/>
    <property type="molecule type" value="Genomic_DNA"/>
</dbReference>
<dbReference type="AlphaFoldDB" id="A0A7J7MPM5"/>
<proteinExistence type="predicted"/>
<organism evidence="1 2">
    <name type="scientific">Kingdonia uniflora</name>
    <dbReference type="NCBI Taxonomy" id="39325"/>
    <lineage>
        <taxon>Eukaryota</taxon>
        <taxon>Viridiplantae</taxon>
        <taxon>Streptophyta</taxon>
        <taxon>Embryophyta</taxon>
        <taxon>Tracheophyta</taxon>
        <taxon>Spermatophyta</taxon>
        <taxon>Magnoliopsida</taxon>
        <taxon>Ranunculales</taxon>
        <taxon>Circaeasteraceae</taxon>
        <taxon>Kingdonia</taxon>
    </lineage>
</organism>
<reference evidence="1 2" key="1">
    <citation type="journal article" date="2020" name="IScience">
        <title>Genome Sequencing of the Endangered Kingdonia uniflora (Circaeasteraceae, Ranunculales) Reveals Potential Mechanisms of Evolutionary Specialization.</title>
        <authorList>
            <person name="Sun Y."/>
            <person name="Deng T."/>
            <person name="Zhang A."/>
            <person name="Moore M.J."/>
            <person name="Landis J.B."/>
            <person name="Lin N."/>
            <person name="Zhang H."/>
            <person name="Zhang X."/>
            <person name="Huang J."/>
            <person name="Zhang X."/>
            <person name="Sun H."/>
            <person name="Wang H."/>
        </authorList>
    </citation>
    <scope>NUCLEOTIDE SEQUENCE [LARGE SCALE GENOMIC DNA]</scope>
    <source>
        <strain evidence="1">TB1705</strain>
        <tissue evidence="1">Leaf</tissue>
    </source>
</reference>
<gene>
    <name evidence="1" type="ORF">GIB67_002427</name>
</gene>
<accession>A0A7J7MPM5</accession>
<name>A0A7J7MPM5_9MAGN</name>
<evidence type="ECO:0000313" key="1">
    <source>
        <dbReference type="EMBL" id="KAF6156712.1"/>
    </source>
</evidence>